<accession>A0A7I8KSF3</accession>
<proteinExistence type="inferred from homology"/>
<gene>
    <name evidence="4" type="ORF">SI8410_08011437</name>
</gene>
<dbReference type="GO" id="GO:0040008">
    <property type="term" value="P:regulation of growth"/>
    <property type="evidence" value="ECO:0007669"/>
    <property type="project" value="InterPro"/>
</dbReference>
<feature type="region of interest" description="Disordered" evidence="3">
    <location>
        <begin position="228"/>
        <end position="247"/>
    </location>
</feature>
<evidence type="ECO:0000313" key="5">
    <source>
        <dbReference type="Proteomes" id="UP000663760"/>
    </source>
</evidence>
<comment type="similarity">
    <text evidence="2">Belongs to the LAZY family.</text>
</comment>
<dbReference type="EMBL" id="LR746271">
    <property type="protein sequence ID" value="CAA7400759.1"/>
    <property type="molecule type" value="Genomic_DNA"/>
</dbReference>
<sequence length="262" mass="30077">MRCSEKILSWVQTKINGKKEKKAFPSQSELPLSSPAQETGRKESFEEWPQGLLAIGTFGNHQTKKEIPKYKHSQKTSPLRDIPEFTQDEMERLERELENLLLLEPMEQRHEHNSSTLPPANCWKIADDWKGEEMGNLSPKAKTILRKARDVLMESQTNQKSQQAILLLRRMFVCSGGFTPAPGLRDPILASKKEKLLRTLVCKKIYPQSTGLAIMKFLEKRVVHSNKVGDKMTPTDKKKTEERSEDGSKWIKTDSEYIVLEI</sequence>
<dbReference type="GO" id="GO:0009630">
    <property type="term" value="P:gravitropism"/>
    <property type="evidence" value="ECO:0007669"/>
    <property type="project" value="InterPro"/>
</dbReference>
<name>A0A7I8KSF3_SPIIN</name>
<evidence type="ECO:0000256" key="3">
    <source>
        <dbReference type="SAM" id="MobiDB-lite"/>
    </source>
</evidence>
<dbReference type="OrthoDB" id="1729737at2759"/>
<keyword evidence="1" id="KW-0341">Growth regulation</keyword>
<dbReference type="PANTHER" id="PTHR34045:SF3">
    <property type="entry name" value="PROTEIN LAZY 4"/>
    <property type="match status" value="1"/>
</dbReference>
<dbReference type="PANTHER" id="PTHR34045">
    <property type="entry name" value="OS03G0406300 PROTEIN"/>
    <property type="match status" value="1"/>
</dbReference>
<keyword evidence="5" id="KW-1185">Reference proteome</keyword>
<organism evidence="4 5">
    <name type="scientific">Spirodela intermedia</name>
    <name type="common">Intermediate duckweed</name>
    <dbReference type="NCBI Taxonomy" id="51605"/>
    <lineage>
        <taxon>Eukaryota</taxon>
        <taxon>Viridiplantae</taxon>
        <taxon>Streptophyta</taxon>
        <taxon>Embryophyta</taxon>
        <taxon>Tracheophyta</taxon>
        <taxon>Spermatophyta</taxon>
        <taxon>Magnoliopsida</taxon>
        <taxon>Liliopsida</taxon>
        <taxon>Araceae</taxon>
        <taxon>Lemnoideae</taxon>
        <taxon>Spirodela</taxon>
    </lineage>
</organism>
<reference evidence="4" key="1">
    <citation type="submission" date="2020-02" db="EMBL/GenBank/DDBJ databases">
        <authorList>
            <person name="Scholz U."/>
            <person name="Mascher M."/>
            <person name="Fiebig A."/>
        </authorList>
    </citation>
    <scope>NUCLEOTIDE SEQUENCE</scope>
</reference>
<dbReference type="InterPro" id="IPR044683">
    <property type="entry name" value="LAZY"/>
</dbReference>
<feature type="region of interest" description="Disordered" evidence="3">
    <location>
        <begin position="18"/>
        <end position="46"/>
    </location>
</feature>
<evidence type="ECO:0000313" key="4">
    <source>
        <dbReference type="EMBL" id="CAA7400759.1"/>
    </source>
</evidence>
<dbReference type="AlphaFoldDB" id="A0A7I8KSF3"/>
<feature type="compositionally biased region" description="Polar residues" evidence="3">
    <location>
        <begin position="25"/>
        <end position="37"/>
    </location>
</feature>
<evidence type="ECO:0000256" key="2">
    <source>
        <dbReference type="ARBA" id="ARBA00024198"/>
    </source>
</evidence>
<dbReference type="Proteomes" id="UP000663760">
    <property type="component" value="Chromosome 8"/>
</dbReference>
<evidence type="ECO:0000256" key="1">
    <source>
        <dbReference type="ARBA" id="ARBA00022604"/>
    </source>
</evidence>
<protein>
    <submittedName>
        <fullName evidence="4">Uncharacterized protein</fullName>
    </submittedName>
</protein>